<proteinExistence type="predicted"/>
<dbReference type="Proteomes" id="UP000662957">
    <property type="component" value="Chromosome"/>
</dbReference>
<keyword evidence="3" id="KW-1185">Reference proteome</keyword>
<dbReference type="SUPFAM" id="SSF46565">
    <property type="entry name" value="Chaperone J-domain"/>
    <property type="match status" value="1"/>
</dbReference>
<dbReference type="EMBL" id="CP070968">
    <property type="protein sequence ID" value="QSF53721.1"/>
    <property type="molecule type" value="Genomic_DNA"/>
</dbReference>
<evidence type="ECO:0000313" key="3">
    <source>
        <dbReference type="Proteomes" id="UP000662957"/>
    </source>
</evidence>
<dbReference type="InterPro" id="IPR001623">
    <property type="entry name" value="DnaJ_domain"/>
</dbReference>
<reference evidence="2 3" key="1">
    <citation type="submission" date="2021-02" db="EMBL/GenBank/DDBJ databases">
        <title>Brevundimonas sp. CS1 genome sequence.</title>
        <authorList>
            <person name="Lee K."/>
            <person name="Choi Y.-J."/>
            <person name="Son H.-R."/>
        </authorList>
    </citation>
    <scope>NUCLEOTIDE SEQUENCE [LARGE SCALE GENOMIC DNA]</scope>
    <source>
        <strain evidence="2 3">CS1</strain>
    </source>
</reference>
<sequence>MNAPVSISDVSGVREALSILGLETDARGDVDASTLKAAFRTAVKAARPDQAGGDAERFRRVIAAYRLIQAHQPPRPALSAPAARPTPTPVLVLSPMQALAGGQVEVRLGARTVRVTAPRGLRSGDHLRLRRGAADGSDLYLSVLIRPEDGLSVVGDDLFMTWAVERRLMADGGRVEIETPIGTRSAWITADMAAPVRVRLKDLGLPARGSRPAGHLFVTLEPSSDVPSAAEDLLVRFTRVWTQERLAA</sequence>
<dbReference type="PROSITE" id="PS50076">
    <property type="entry name" value="DNAJ_2"/>
    <property type="match status" value="1"/>
</dbReference>
<name>A0ABX7LQV4_9CAUL</name>
<evidence type="ECO:0000259" key="1">
    <source>
        <dbReference type="PROSITE" id="PS50076"/>
    </source>
</evidence>
<gene>
    <name evidence="2" type="ORF">JX001_13230</name>
</gene>
<dbReference type="RefSeq" id="WP_205681359.1">
    <property type="nucleotide sequence ID" value="NZ_CP070968.1"/>
</dbReference>
<dbReference type="InterPro" id="IPR002939">
    <property type="entry name" value="DnaJ_C"/>
</dbReference>
<accession>A0ABX7LQV4</accession>
<dbReference type="Pfam" id="PF01556">
    <property type="entry name" value="DnaJ_C"/>
    <property type="match status" value="1"/>
</dbReference>
<organism evidence="2 3">
    <name type="scientific">Brevundimonas fontaquae</name>
    <dbReference type="NCBI Taxonomy" id="2813778"/>
    <lineage>
        <taxon>Bacteria</taxon>
        <taxon>Pseudomonadati</taxon>
        <taxon>Pseudomonadota</taxon>
        <taxon>Alphaproteobacteria</taxon>
        <taxon>Caulobacterales</taxon>
        <taxon>Caulobacteraceae</taxon>
        <taxon>Brevundimonas</taxon>
    </lineage>
</organism>
<dbReference type="Gene3D" id="1.10.287.110">
    <property type="entry name" value="DnaJ domain"/>
    <property type="match status" value="1"/>
</dbReference>
<dbReference type="Gene3D" id="2.60.260.20">
    <property type="entry name" value="Urease metallochaperone UreE, N-terminal domain"/>
    <property type="match status" value="2"/>
</dbReference>
<protein>
    <submittedName>
        <fullName evidence="2">J domain-containing protein</fullName>
    </submittedName>
</protein>
<dbReference type="InterPro" id="IPR036869">
    <property type="entry name" value="J_dom_sf"/>
</dbReference>
<feature type="domain" description="J" evidence="1">
    <location>
        <begin position="15"/>
        <end position="82"/>
    </location>
</feature>
<evidence type="ECO:0000313" key="2">
    <source>
        <dbReference type="EMBL" id="QSF53721.1"/>
    </source>
</evidence>